<gene>
    <name evidence="2" type="ORF">AEA09_01135</name>
</gene>
<dbReference type="Pfam" id="PF11667">
    <property type="entry name" value="DUF3267"/>
    <property type="match status" value="1"/>
</dbReference>
<keyword evidence="3" id="KW-1185">Reference proteome</keyword>
<feature type="transmembrane region" description="Helical" evidence="1">
    <location>
        <begin position="18"/>
        <end position="37"/>
    </location>
</feature>
<evidence type="ECO:0000313" key="2">
    <source>
        <dbReference type="EMBL" id="KOS71624.1"/>
    </source>
</evidence>
<name>A0ABR5K735_9BACI</name>
<comment type="caution">
    <text evidence="2">The sequence shown here is derived from an EMBL/GenBank/DDBJ whole genome shotgun (WGS) entry which is preliminary data.</text>
</comment>
<evidence type="ECO:0000256" key="1">
    <source>
        <dbReference type="SAM" id="Phobius"/>
    </source>
</evidence>
<reference evidence="3" key="1">
    <citation type="submission" date="2015-07" db="EMBL/GenBank/DDBJ databases">
        <title>Fjat-14205 dsm 2895.</title>
        <authorList>
            <person name="Liu B."/>
            <person name="Wang J."/>
            <person name="Zhu Y."/>
            <person name="Liu G."/>
            <person name="Chen Q."/>
            <person name="Chen Z."/>
            <person name="Lan J."/>
            <person name="Che J."/>
            <person name="Ge C."/>
            <person name="Shi H."/>
            <person name="Pan Z."/>
            <person name="Liu X."/>
        </authorList>
    </citation>
    <scope>NUCLEOTIDE SEQUENCE [LARGE SCALE GENOMIC DNA]</scope>
    <source>
        <strain evidence="3">DSM 25560</strain>
    </source>
</reference>
<dbReference type="Proteomes" id="UP000050668">
    <property type="component" value="Unassembled WGS sequence"/>
</dbReference>
<dbReference type="RefSeq" id="WP_053582087.1">
    <property type="nucleotide sequence ID" value="NZ_LGRV01000001.1"/>
</dbReference>
<dbReference type="EMBL" id="LGRV01000001">
    <property type="protein sequence ID" value="KOS71624.1"/>
    <property type="molecule type" value="Genomic_DNA"/>
</dbReference>
<feature type="transmembrane region" description="Helical" evidence="1">
    <location>
        <begin position="106"/>
        <end position="128"/>
    </location>
</feature>
<accession>A0ABR5K735</accession>
<evidence type="ECO:0008006" key="4">
    <source>
        <dbReference type="Google" id="ProtNLM"/>
    </source>
</evidence>
<dbReference type="InterPro" id="IPR021683">
    <property type="entry name" value="DUF3267"/>
</dbReference>
<feature type="transmembrane region" description="Helical" evidence="1">
    <location>
        <begin position="49"/>
        <end position="73"/>
    </location>
</feature>
<keyword evidence="1" id="KW-0812">Transmembrane</keyword>
<keyword evidence="1" id="KW-0472">Membrane</keyword>
<sequence length="181" mass="21335">MHCWKILNIQHHYGTTRIILMAVCIFLSVFSISYVMLNLTHEEHFTDRFLSLFAITVLTLYPVHKFMHFIALYDLRHHLTLRVRVQFFFIPVLHMRLREPISKNRYIFALLTPFIFLNALILLGTLLLPAYTHYGTLLLAYHSGLCLIDILYVKYLWKSPKEAQIEETPKGYEILVPPTIS</sequence>
<evidence type="ECO:0000313" key="3">
    <source>
        <dbReference type="Proteomes" id="UP000050668"/>
    </source>
</evidence>
<organism evidence="2 3">
    <name type="scientific">Lysinibacillus contaminans</name>
    <dbReference type="NCBI Taxonomy" id="1293441"/>
    <lineage>
        <taxon>Bacteria</taxon>
        <taxon>Bacillati</taxon>
        <taxon>Bacillota</taxon>
        <taxon>Bacilli</taxon>
        <taxon>Bacillales</taxon>
        <taxon>Bacillaceae</taxon>
        <taxon>Lysinibacillus</taxon>
    </lineage>
</organism>
<protein>
    <recommendedName>
        <fullName evidence="4">Zincin peptidase</fullName>
    </recommendedName>
</protein>
<keyword evidence="1" id="KW-1133">Transmembrane helix</keyword>
<feature type="transmembrane region" description="Helical" evidence="1">
    <location>
        <begin position="134"/>
        <end position="153"/>
    </location>
</feature>
<proteinExistence type="predicted"/>